<dbReference type="EMBL" id="FNSC01000001">
    <property type="protein sequence ID" value="SEC84785.1"/>
    <property type="molecule type" value="Genomic_DNA"/>
</dbReference>
<dbReference type="RefSeq" id="WP_090378740.1">
    <property type="nucleotide sequence ID" value="NZ_CP156749.1"/>
</dbReference>
<feature type="domain" description="PilZ" evidence="1">
    <location>
        <begin position="4"/>
        <end position="88"/>
    </location>
</feature>
<accession>A0A1H4VUY9</accession>
<keyword evidence="3" id="KW-1185">Reference proteome</keyword>
<dbReference type="Gene3D" id="2.40.10.220">
    <property type="entry name" value="predicted glycosyltransferase like domains"/>
    <property type="match status" value="1"/>
</dbReference>
<dbReference type="GO" id="GO:0035438">
    <property type="term" value="F:cyclic-di-GMP binding"/>
    <property type="evidence" value="ECO:0007669"/>
    <property type="project" value="InterPro"/>
</dbReference>
<name>A0A1H4VUY9_PSEAG</name>
<sequence length="90" mass="10022">MSNSRKNVRTPLKVRLRIDHPVHGELLVTTRDISECGVYVLIDQAQDVLAMGEQVQGQVQGLPMEAPILMLEVVRVEALGVGLRFVQTEE</sequence>
<reference evidence="3" key="1">
    <citation type="submission" date="2016-10" db="EMBL/GenBank/DDBJ databases">
        <authorList>
            <person name="Varghese N."/>
            <person name="Submissions S."/>
        </authorList>
    </citation>
    <scope>NUCLEOTIDE SEQUENCE [LARGE SCALE GENOMIC DNA]</scope>
    <source>
        <strain evidence="3">DSM 12111</strain>
    </source>
</reference>
<dbReference type="AlphaFoldDB" id="A0A1H4VUY9"/>
<dbReference type="Proteomes" id="UP000242849">
    <property type="component" value="Unassembled WGS sequence"/>
</dbReference>
<dbReference type="InterPro" id="IPR009875">
    <property type="entry name" value="PilZ_domain"/>
</dbReference>
<proteinExistence type="predicted"/>
<evidence type="ECO:0000313" key="3">
    <source>
        <dbReference type="Proteomes" id="UP000242849"/>
    </source>
</evidence>
<evidence type="ECO:0000313" key="2">
    <source>
        <dbReference type="EMBL" id="SEC84785.1"/>
    </source>
</evidence>
<gene>
    <name evidence="2" type="ORF">SAMN05421553_1549</name>
</gene>
<protein>
    <submittedName>
        <fullName evidence="2">PilZ domain-containing protein</fullName>
    </submittedName>
</protein>
<dbReference type="STRING" id="53406.SAMN05421553_1549"/>
<evidence type="ECO:0000259" key="1">
    <source>
        <dbReference type="Pfam" id="PF07238"/>
    </source>
</evidence>
<dbReference type="OrthoDB" id="7063880at2"/>
<organism evidence="2 3">
    <name type="scientific">Pseudomonas anguilliseptica</name>
    <dbReference type="NCBI Taxonomy" id="53406"/>
    <lineage>
        <taxon>Bacteria</taxon>
        <taxon>Pseudomonadati</taxon>
        <taxon>Pseudomonadota</taxon>
        <taxon>Gammaproteobacteria</taxon>
        <taxon>Pseudomonadales</taxon>
        <taxon>Pseudomonadaceae</taxon>
        <taxon>Pseudomonas</taxon>
    </lineage>
</organism>
<dbReference type="Pfam" id="PF07238">
    <property type="entry name" value="PilZ"/>
    <property type="match status" value="1"/>
</dbReference>